<dbReference type="EMBL" id="AJ491801">
    <property type="protein sequence ID" value="CAD37169.2"/>
    <property type="molecule type" value="mRNA"/>
</dbReference>
<evidence type="ECO:0000256" key="6">
    <source>
        <dbReference type="ARBA" id="ARBA00022687"/>
    </source>
</evidence>
<name>Q8MPL3_PLADU</name>
<dbReference type="Gene3D" id="3.30.2460.20">
    <property type="match status" value="1"/>
</dbReference>
<dbReference type="GO" id="GO:0005615">
    <property type="term" value="C:extracellular space"/>
    <property type="evidence" value="ECO:0007669"/>
    <property type="project" value="TreeGrafter"/>
</dbReference>
<keyword evidence="6 9" id="KW-0879">Wnt signaling pathway</keyword>
<comment type="similarity">
    <text evidence="2 9">Belongs to the Wnt family.</text>
</comment>
<dbReference type="Pfam" id="PF00110">
    <property type="entry name" value="wnt"/>
    <property type="match status" value="1"/>
</dbReference>
<dbReference type="CDD" id="cd19338">
    <property type="entry name" value="Wnt_Wnt6"/>
    <property type="match status" value="1"/>
</dbReference>
<evidence type="ECO:0000256" key="5">
    <source>
        <dbReference type="ARBA" id="ARBA00022530"/>
    </source>
</evidence>
<keyword evidence="7" id="KW-1015">Disulfide bond</keyword>
<reference evidence="11" key="1">
    <citation type="journal article" date="2002" name="Curr. Biol.">
        <title>Phylogenetic analysis of the Wnt gene family. Insights from lophotrochozoan members.</title>
        <authorList>
            <person name="Prud'homme B."/>
            <person name="Lartillot N."/>
            <person name="Balavoine G."/>
            <person name="Adoutte A."/>
            <person name="Vervoort M."/>
        </authorList>
    </citation>
    <scope>NUCLEOTIDE SEQUENCE</scope>
</reference>
<keyword evidence="5" id="KW-0272">Extracellular matrix</keyword>
<evidence type="ECO:0000256" key="2">
    <source>
        <dbReference type="ARBA" id="ARBA00005683"/>
    </source>
</evidence>
<protein>
    <recommendedName>
        <fullName evidence="9">Protein Wnt</fullName>
    </recommendedName>
</protein>
<dbReference type="FunFam" id="3.30.2460.20:FF:000001">
    <property type="entry name" value="Wnt homolog"/>
    <property type="match status" value="1"/>
</dbReference>
<accession>Q8MPL3</accession>
<keyword evidence="8" id="KW-0449">Lipoprotein</keyword>
<sequence length="352" mass="40077">MSLTWIWVFTCTLLLQTVHASWWYLGLSSSAYQSTMDSAGINYRSKCTKIAVFAPRQMELCRKSKNILEIISKGASTGIEECQYQFSDRRWNCTTFNNTSVFGKVLSKETRERAYIYAVSSAGVMYSITKACAKGDLHMCSCDTSIRNKETKGEFLWGGCSHNVKFGERFTREFVDTKENGEDPDGLMNIWNNGAGRKTIKSSMRLLCKCYGVFSGSCSVKICWRTMAPFREIGRHLKQKFDGASLVTINSKKSKLKPVDRRIKKPAKDELVYMEDSPDYCEYDPGIGSLGTRGRQCNRTSYGLDGCSLMCCGRGYYTTVREIKEDCNCKFHWCCRVECDKCSKKIEEHFCN</sequence>
<reference evidence="11" key="3">
    <citation type="submission" date="2011-08" db="EMBL/GenBank/DDBJ databases">
        <authorList>
            <person name="Balavoine G."/>
        </authorList>
    </citation>
    <scope>NUCLEOTIDE SEQUENCE</scope>
</reference>
<dbReference type="AlphaFoldDB" id="Q8MPL3"/>
<dbReference type="GO" id="GO:0005125">
    <property type="term" value="F:cytokine activity"/>
    <property type="evidence" value="ECO:0007669"/>
    <property type="project" value="TreeGrafter"/>
</dbReference>
<dbReference type="PANTHER" id="PTHR12027">
    <property type="entry name" value="WNT RELATED"/>
    <property type="match status" value="1"/>
</dbReference>
<reference evidence="11" key="2">
    <citation type="journal article" date="2010" name="BMC Evol. Biol.">
        <title>Conservation, loss, and redeployment of Wnt ligands in protostomes: implications for understanding the evolution of segment formation.</title>
        <authorList>
            <person name="Janssen R."/>
            <person name="Le Gouar M."/>
            <person name="Pechmann M."/>
            <person name="Poulin F."/>
            <person name="Bolognesi R."/>
            <person name="Schwager E.E."/>
            <person name="Hopfen C."/>
            <person name="Colbourne J.K."/>
            <person name="Budd G.E."/>
            <person name="Brown S.J."/>
            <person name="Prpic N.M."/>
            <person name="Kosiol C."/>
            <person name="Vervoort M."/>
            <person name="Damen W.G."/>
            <person name="Balavoine G."/>
            <person name="McGregor A.P."/>
        </authorList>
    </citation>
    <scope>NUCLEOTIDE SEQUENCE</scope>
</reference>
<evidence type="ECO:0000256" key="7">
    <source>
        <dbReference type="ARBA" id="ARBA00023157"/>
    </source>
</evidence>
<comment type="subcellular location">
    <subcellularLocation>
        <location evidence="1 9">Secreted</location>
        <location evidence="1 9">Extracellular space</location>
        <location evidence="1 9">Extracellular matrix</location>
    </subcellularLocation>
</comment>
<dbReference type="PRINTS" id="PR01349">
    <property type="entry name" value="WNTPROTEIN"/>
</dbReference>
<dbReference type="InterPro" id="IPR009143">
    <property type="entry name" value="Wnt6"/>
</dbReference>
<dbReference type="InterPro" id="IPR043158">
    <property type="entry name" value="Wnt_C"/>
</dbReference>
<gene>
    <name evidence="11" type="primary">wntA</name>
</gene>
<dbReference type="SMART" id="SM00097">
    <property type="entry name" value="WNT1"/>
    <property type="match status" value="1"/>
</dbReference>
<proteinExistence type="evidence at transcript level"/>
<evidence type="ECO:0000256" key="9">
    <source>
        <dbReference type="RuleBase" id="RU003500"/>
    </source>
</evidence>
<evidence type="ECO:0000256" key="10">
    <source>
        <dbReference type="SAM" id="SignalP"/>
    </source>
</evidence>
<feature type="signal peptide" evidence="10">
    <location>
        <begin position="1"/>
        <end position="20"/>
    </location>
</feature>
<dbReference type="GO" id="GO:0030182">
    <property type="term" value="P:neuron differentiation"/>
    <property type="evidence" value="ECO:0007669"/>
    <property type="project" value="TreeGrafter"/>
</dbReference>
<evidence type="ECO:0000256" key="4">
    <source>
        <dbReference type="ARBA" id="ARBA00022525"/>
    </source>
</evidence>
<evidence type="ECO:0000256" key="1">
    <source>
        <dbReference type="ARBA" id="ARBA00004498"/>
    </source>
</evidence>
<evidence type="ECO:0000313" key="11">
    <source>
        <dbReference type="EMBL" id="CAD37169.2"/>
    </source>
</evidence>
<comment type="function">
    <text evidence="9">Ligand for members of the frizzled family of seven transmembrane receptors.</text>
</comment>
<keyword evidence="4" id="KW-0964">Secreted</keyword>
<dbReference type="GO" id="GO:0045165">
    <property type="term" value="P:cell fate commitment"/>
    <property type="evidence" value="ECO:0007669"/>
    <property type="project" value="TreeGrafter"/>
</dbReference>
<dbReference type="GO" id="GO:0060070">
    <property type="term" value="P:canonical Wnt signaling pathway"/>
    <property type="evidence" value="ECO:0007669"/>
    <property type="project" value="TreeGrafter"/>
</dbReference>
<dbReference type="InterPro" id="IPR005817">
    <property type="entry name" value="Wnt"/>
</dbReference>
<dbReference type="PANTHER" id="PTHR12027:SF99">
    <property type="entry name" value="PROTEIN WNT"/>
    <property type="match status" value="1"/>
</dbReference>
<evidence type="ECO:0000256" key="8">
    <source>
        <dbReference type="ARBA" id="ARBA00023288"/>
    </source>
</evidence>
<evidence type="ECO:0000256" key="3">
    <source>
        <dbReference type="ARBA" id="ARBA00022473"/>
    </source>
</evidence>
<organism evidence="11">
    <name type="scientific">Platynereis dumerilii</name>
    <name type="common">Dumeril's clam worm</name>
    <dbReference type="NCBI Taxonomy" id="6359"/>
    <lineage>
        <taxon>Eukaryota</taxon>
        <taxon>Metazoa</taxon>
        <taxon>Spiralia</taxon>
        <taxon>Lophotrochozoa</taxon>
        <taxon>Annelida</taxon>
        <taxon>Polychaeta</taxon>
        <taxon>Errantia</taxon>
        <taxon>Phyllodocida</taxon>
        <taxon>Nereididae</taxon>
        <taxon>Platynereis</taxon>
    </lineage>
</organism>
<feature type="chain" id="PRO_5004310786" description="Protein Wnt" evidence="10">
    <location>
        <begin position="21"/>
        <end position="352"/>
    </location>
</feature>
<dbReference type="GO" id="GO:0005109">
    <property type="term" value="F:frizzled binding"/>
    <property type="evidence" value="ECO:0007669"/>
    <property type="project" value="TreeGrafter"/>
</dbReference>
<keyword evidence="10" id="KW-0732">Signal</keyword>
<keyword evidence="3 9" id="KW-0217">Developmental protein</keyword>